<dbReference type="AlphaFoldDB" id="A0A401GHP0"/>
<feature type="compositionally biased region" description="Low complexity" evidence="1">
    <location>
        <begin position="761"/>
        <end position="777"/>
    </location>
</feature>
<dbReference type="RefSeq" id="XP_027612623.1">
    <property type="nucleotide sequence ID" value="XM_027756822.1"/>
</dbReference>
<name>A0A401GHP0_9APHY</name>
<feature type="region of interest" description="Disordered" evidence="1">
    <location>
        <begin position="759"/>
        <end position="784"/>
    </location>
</feature>
<feature type="compositionally biased region" description="Polar residues" evidence="1">
    <location>
        <begin position="1037"/>
        <end position="1052"/>
    </location>
</feature>
<reference evidence="3 4" key="1">
    <citation type="journal article" date="2018" name="Sci. Rep.">
        <title>Genome sequence of the cauliflower mushroom Sparassis crispa (Hanabiratake) and its association with beneficial usage.</title>
        <authorList>
            <person name="Kiyama R."/>
            <person name="Furutani Y."/>
            <person name="Kawaguchi K."/>
            <person name="Nakanishi T."/>
        </authorList>
    </citation>
    <scope>NUCLEOTIDE SEQUENCE [LARGE SCALE GENOMIC DNA]</scope>
</reference>
<feature type="region of interest" description="Disordered" evidence="1">
    <location>
        <begin position="401"/>
        <end position="524"/>
    </location>
</feature>
<keyword evidence="4" id="KW-1185">Reference proteome</keyword>
<keyword evidence="2" id="KW-0472">Membrane</keyword>
<feature type="compositionally biased region" description="Polar residues" evidence="1">
    <location>
        <begin position="436"/>
        <end position="445"/>
    </location>
</feature>
<dbReference type="OrthoDB" id="3210731at2759"/>
<organism evidence="3 4">
    <name type="scientific">Sparassis crispa</name>
    <dbReference type="NCBI Taxonomy" id="139825"/>
    <lineage>
        <taxon>Eukaryota</taxon>
        <taxon>Fungi</taxon>
        <taxon>Dikarya</taxon>
        <taxon>Basidiomycota</taxon>
        <taxon>Agaricomycotina</taxon>
        <taxon>Agaricomycetes</taxon>
        <taxon>Polyporales</taxon>
        <taxon>Sparassidaceae</taxon>
        <taxon>Sparassis</taxon>
    </lineage>
</organism>
<accession>A0A401GHP0</accession>
<dbReference type="GeneID" id="38778627"/>
<feature type="region of interest" description="Disordered" evidence="1">
    <location>
        <begin position="1030"/>
        <end position="1052"/>
    </location>
</feature>
<feature type="compositionally biased region" description="Polar residues" evidence="1">
    <location>
        <begin position="464"/>
        <end position="485"/>
    </location>
</feature>
<keyword evidence="2" id="KW-0812">Transmembrane</keyword>
<evidence type="ECO:0000256" key="2">
    <source>
        <dbReference type="SAM" id="Phobius"/>
    </source>
</evidence>
<dbReference type="EMBL" id="BFAD01000004">
    <property type="protein sequence ID" value="GBE81710.1"/>
    <property type="molecule type" value="Genomic_DNA"/>
</dbReference>
<dbReference type="STRING" id="139825.A0A401GHP0"/>
<dbReference type="InParanoid" id="A0A401GHP0"/>
<feature type="region of interest" description="Disordered" evidence="1">
    <location>
        <begin position="660"/>
        <end position="690"/>
    </location>
</feature>
<evidence type="ECO:0000256" key="1">
    <source>
        <dbReference type="SAM" id="MobiDB-lite"/>
    </source>
</evidence>
<proteinExistence type="predicted"/>
<feature type="transmembrane region" description="Helical" evidence="2">
    <location>
        <begin position="955"/>
        <end position="973"/>
    </location>
</feature>
<evidence type="ECO:0000313" key="4">
    <source>
        <dbReference type="Proteomes" id="UP000287166"/>
    </source>
</evidence>
<evidence type="ECO:0000313" key="3">
    <source>
        <dbReference type="EMBL" id="GBE81710.1"/>
    </source>
</evidence>
<feature type="region of interest" description="Disordered" evidence="1">
    <location>
        <begin position="560"/>
        <end position="584"/>
    </location>
</feature>
<feature type="compositionally biased region" description="Low complexity" evidence="1">
    <location>
        <begin position="446"/>
        <end position="457"/>
    </location>
</feature>
<feature type="compositionally biased region" description="Polar residues" evidence="1">
    <location>
        <begin position="505"/>
        <end position="514"/>
    </location>
</feature>
<comment type="caution">
    <text evidence="3">The sequence shown here is derived from an EMBL/GenBank/DDBJ whole genome shotgun (WGS) entry which is preliminary data.</text>
</comment>
<feature type="compositionally biased region" description="Low complexity" evidence="1">
    <location>
        <begin position="486"/>
        <end position="497"/>
    </location>
</feature>
<sequence length="1143" mass="122773">MSVSSRHVRTLSPPLSTNGHFNAFTTGNQRLNVVTRLAVEGKSKKGWDGASIKVYLKISLPGESITPGATIALFPEENLKILDSQVHPLDNNSVPYNFSSTTCPLIHKAARALNLPARSPHSYVSVVDSASSSSGAPLEDKYTGHVLVSGYHVSYILPKEFPRRESDSRTRRGTIVAQFMAAIDIWVPFLTRPPFAPFLLSIPVPRCLSNHIKLSIFSPGPASMASSMASLSSVEEDMGPLELASEPHVTRSQSARISRSQSYTHFADDESSDASSSAGFAEGCGIQGTFPSTDRIRVRWAAPAKAGQVPETEDGRRRVGIKDVKGDMTCEMVGKGKGRDRGVEGLLMKLEYNATCKGVWFPGVATLVGMDVGLEAGDCDVSWALGTDPKWTVTGGPGFTGFAVGGPTQTPSPPPSMVRPPIYVLPSSPDGGALHGTSSPPSRQNSAASTTSTSSASLLRAPLPNQNTGDYSFESSPVSTPTGTISSLPSVGLPSSPERQRRSRASSVNGPYTDTDTDFEPDVRPPDAPITVHVNMNELLPPSKAPFTFRISGTVLVTPRHPLITPERRKSPPNKSKHPSSDDVVVGPTVVPMFHLFYKDREKTSTIVRNGADGADLEVLAAAGDLRDGKTLKMTLKEGDHVACGADGAHVALRTFPLSASPVPSGSRELSMESEDTPQTRTRKPNGTRSYLAASSTRYASMMSSTKPRRDGPLMIPSVTATVTPLLSEGTAFHNGYAVQISLPAPSDTDSEWLEFGLARPTADPSSSSNSDATTSNGFSPPRVDIASASVEGVPVRFQTSAVSKPNGSLGLSLAFEETSAKEWITWVGVHVGQAGGGKVEVIYLVKGLKEQIAQGDKSQPTKGKQKADNAIPFDILLPSFALPVGRLEVNVQVQAGYEVSAMRTNLIHQQSNSPALRLLQFSLDEFYYPRLYMAIAPQQTSRKLSMPSPTFRRLGILLACLLPIALISYLLMDLRLKTAELHEMRASLTNRSPEFTADYPHNEPETITVTTTILTEKWWFSASTGTLPLDSPTPPFSTSQARTQSPSQYPSQLSTDTLMPTMTGIPVLTPSTSASSVSHGESHSLLSLSDESFAWTLRFELPVLKLPEVPETARATMDALINGLGAVWHIFRKVLHYPLDPP</sequence>
<protein>
    <submittedName>
        <fullName evidence="3">Uncharacterized protein</fullName>
    </submittedName>
</protein>
<gene>
    <name evidence="3" type="ORF">SCP_0400810</name>
</gene>
<dbReference type="Proteomes" id="UP000287166">
    <property type="component" value="Unassembled WGS sequence"/>
</dbReference>
<keyword evidence="2" id="KW-1133">Transmembrane helix</keyword>